<sequence length="67" mass="7557">MLLDEEAVTAMPGHCLVPSERGVTQTTRTDASDRCEALMYNPHNSKFWSLLHQSDFSVVTLIYTNIN</sequence>
<dbReference type="AlphaFoldDB" id="M7C1V8"/>
<protein>
    <submittedName>
        <fullName evidence="1">Uncharacterized protein</fullName>
    </submittedName>
</protein>
<evidence type="ECO:0000313" key="2">
    <source>
        <dbReference type="Proteomes" id="UP000031443"/>
    </source>
</evidence>
<evidence type="ECO:0000313" key="1">
    <source>
        <dbReference type="EMBL" id="EMP42165.1"/>
    </source>
</evidence>
<accession>M7C1V8</accession>
<reference evidence="2" key="1">
    <citation type="journal article" date="2013" name="Nat. Genet.">
        <title>The draft genomes of soft-shell turtle and green sea turtle yield insights into the development and evolution of the turtle-specific body plan.</title>
        <authorList>
            <person name="Wang Z."/>
            <person name="Pascual-Anaya J."/>
            <person name="Zadissa A."/>
            <person name="Li W."/>
            <person name="Niimura Y."/>
            <person name="Huang Z."/>
            <person name="Li C."/>
            <person name="White S."/>
            <person name="Xiong Z."/>
            <person name="Fang D."/>
            <person name="Wang B."/>
            <person name="Ming Y."/>
            <person name="Chen Y."/>
            <person name="Zheng Y."/>
            <person name="Kuraku S."/>
            <person name="Pignatelli M."/>
            <person name="Herrero J."/>
            <person name="Beal K."/>
            <person name="Nozawa M."/>
            <person name="Li Q."/>
            <person name="Wang J."/>
            <person name="Zhang H."/>
            <person name="Yu L."/>
            <person name="Shigenobu S."/>
            <person name="Wang J."/>
            <person name="Liu J."/>
            <person name="Flicek P."/>
            <person name="Searle S."/>
            <person name="Wang J."/>
            <person name="Kuratani S."/>
            <person name="Yin Y."/>
            <person name="Aken B."/>
            <person name="Zhang G."/>
            <person name="Irie N."/>
        </authorList>
    </citation>
    <scope>NUCLEOTIDE SEQUENCE [LARGE SCALE GENOMIC DNA]</scope>
</reference>
<name>M7C1V8_CHEMY</name>
<keyword evidence="2" id="KW-1185">Reference proteome</keyword>
<organism evidence="1 2">
    <name type="scientific">Chelonia mydas</name>
    <name type="common">Green sea-turtle</name>
    <name type="synonym">Chelonia agassizi</name>
    <dbReference type="NCBI Taxonomy" id="8469"/>
    <lineage>
        <taxon>Eukaryota</taxon>
        <taxon>Metazoa</taxon>
        <taxon>Chordata</taxon>
        <taxon>Craniata</taxon>
        <taxon>Vertebrata</taxon>
        <taxon>Euteleostomi</taxon>
        <taxon>Archelosauria</taxon>
        <taxon>Testudinata</taxon>
        <taxon>Testudines</taxon>
        <taxon>Cryptodira</taxon>
        <taxon>Durocryptodira</taxon>
        <taxon>Americhelydia</taxon>
        <taxon>Chelonioidea</taxon>
        <taxon>Cheloniidae</taxon>
        <taxon>Chelonia</taxon>
    </lineage>
</organism>
<proteinExistence type="predicted"/>
<dbReference type="Proteomes" id="UP000031443">
    <property type="component" value="Unassembled WGS sequence"/>
</dbReference>
<gene>
    <name evidence="1" type="ORF">UY3_00552</name>
</gene>
<dbReference type="EMBL" id="KB477522">
    <property type="protein sequence ID" value="EMP42165.1"/>
    <property type="molecule type" value="Genomic_DNA"/>
</dbReference>